<dbReference type="Gene3D" id="3.40.720.10">
    <property type="entry name" value="Alkaline Phosphatase, subunit A"/>
    <property type="match status" value="1"/>
</dbReference>
<evidence type="ECO:0000313" key="2">
    <source>
        <dbReference type="Proteomes" id="UP000321168"/>
    </source>
</evidence>
<sequence>MKRRSFIKKTGLAAGGAIAVPYILPSGRLFAQSGSRMADHVILAMYGGGIRQQESILQRYLDDSQGLAIPGNIMINLFNGEQPEDKIVYGDDGFLPGDTPKPMVLNDTVQNMGTTFREMRATAAGHYNGFITMLLGNTNFSQALRERPLSPTIFEYLRRHAGEKASKVWFVGESIRNSIPLMNASSHRDYGIRYGANFFAPPTTFGTPGKNTFSQEKIFHPEEEMSHIYKMKYFLDDYYRNLGGFIHELGNDEDEKYHIKQFMQEQYDQEKSRDVISATKAILSEFKPTLLAFNLSSGVDACHGNFTQYLRGIHSGDNKVAQVWQHVQSIPEMAGNTIMIICPEHGRDLNPNPVFDQNDWYGFDHSDANTRRIFGQMIGKGIPAGLEVGDEANPIGLSADCCLTIADILGIKNEVRNVGHVRGDSQSLLDRI</sequence>
<accession>A0A5C6V9B2</accession>
<dbReference type="EMBL" id="VORB01000002">
    <property type="protein sequence ID" value="TXC82043.1"/>
    <property type="molecule type" value="Genomic_DNA"/>
</dbReference>
<proteinExistence type="predicted"/>
<name>A0A5C6V9B2_9FLAO</name>
<protein>
    <recommendedName>
        <fullName evidence="3">DUF1501 domain-containing protein</fullName>
    </recommendedName>
</protein>
<keyword evidence="2" id="KW-1185">Reference proteome</keyword>
<comment type="caution">
    <text evidence="1">The sequence shown here is derived from an EMBL/GenBank/DDBJ whole genome shotgun (WGS) entry which is preliminary data.</text>
</comment>
<organism evidence="1 2">
    <name type="scientific">Luteibaculum oceani</name>
    <dbReference type="NCBI Taxonomy" id="1294296"/>
    <lineage>
        <taxon>Bacteria</taxon>
        <taxon>Pseudomonadati</taxon>
        <taxon>Bacteroidota</taxon>
        <taxon>Flavobacteriia</taxon>
        <taxon>Flavobacteriales</taxon>
        <taxon>Luteibaculaceae</taxon>
        <taxon>Luteibaculum</taxon>
    </lineage>
</organism>
<dbReference type="OrthoDB" id="9791578at2"/>
<dbReference type="InterPro" id="IPR017850">
    <property type="entry name" value="Alkaline_phosphatase_core_sf"/>
</dbReference>
<dbReference type="RefSeq" id="WP_147013180.1">
    <property type="nucleotide sequence ID" value="NZ_VORB01000002.1"/>
</dbReference>
<evidence type="ECO:0008006" key="3">
    <source>
        <dbReference type="Google" id="ProtNLM"/>
    </source>
</evidence>
<evidence type="ECO:0000313" key="1">
    <source>
        <dbReference type="EMBL" id="TXC82043.1"/>
    </source>
</evidence>
<dbReference type="Proteomes" id="UP000321168">
    <property type="component" value="Unassembled WGS sequence"/>
</dbReference>
<dbReference type="AlphaFoldDB" id="A0A5C6V9B2"/>
<gene>
    <name evidence="1" type="ORF">FRX97_02825</name>
</gene>
<reference evidence="1 2" key="1">
    <citation type="submission" date="2019-08" db="EMBL/GenBank/DDBJ databases">
        <title>Genome of Luteibaculum oceani JCM 18817.</title>
        <authorList>
            <person name="Bowman J.P."/>
        </authorList>
    </citation>
    <scope>NUCLEOTIDE SEQUENCE [LARGE SCALE GENOMIC DNA]</scope>
    <source>
        <strain evidence="1 2">JCM 18817</strain>
    </source>
</reference>